<dbReference type="AlphaFoldDB" id="A0A1C7P9F8"/>
<gene>
    <name evidence="1" type="ORF">PYTT_1953</name>
</gene>
<dbReference type="KEGG" id="agl:PYTT_1953"/>
<dbReference type="Proteomes" id="UP000176204">
    <property type="component" value="Chromosome I"/>
</dbReference>
<protein>
    <submittedName>
        <fullName evidence="1">Uncharacterized protein</fullName>
    </submittedName>
</protein>
<name>A0A1C7P9F8_9BACT</name>
<dbReference type="STRING" id="1679444.PYTT_1953"/>
<reference evidence="2" key="1">
    <citation type="submission" date="2016-09" db="EMBL/GenBank/DDBJ databases">
        <authorList>
            <person name="Koehorst J."/>
        </authorList>
    </citation>
    <scope>NUCLEOTIDE SEQUENCE [LARGE SCALE GENOMIC DNA]</scope>
</reference>
<keyword evidence="2" id="KW-1185">Reference proteome</keyword>
<evidence type="ECO:0000313" key="1">
    <source>
        <dbReference type="EMBL" id="SEH94466.1"/>
    </source>
</evidence>
<dbReference type="RefSeq" id="WP_067777913.1">
    <property type="nucleotide sequence ID" value="NZ_LIGX01000041.1"/>
</dbReference>
<organism evidence="1 2">
    <name type="scientific">Akkermansia glycaniphila</name>
    <dbReference type="NCBI Taxonomy" id="1679444"/>
    <lineage>
        <taxon>Bacteria</taxon>
        <taxon>Pseudomonadati</taxon>
        <taxon>Verrucomicrobiota</taxon>
        <taxon>Verrucomicrobiia</taxon>
        <taxon>Verrucomicrobiales</taxon>
        <taxon>Akkermansiaceae</taxon>
        <taxon>Akkermansia</taxon>
    </lineage>
</organism>
<evidence type="ECO:0000313" key="2">
    <source>
        <dbReference type="Proteomes" id="UP000176204"/>
    </source>
</evidence>
<dbReference type="EMBL" id="LT629973">
    <property type="protein sequence ID" value="SEH94466.1"/>
    <property type="molecule type" value="Genomic_DNA"/>
</dbReference>
<accession>A0A1C7P9F8</accession>
<proteinExistence type="predicted"/>
<sequence>MKFAGNMLILLAFLLTMLGNSVRIGVCPHDNKLFIGECGVEQQIISNQQAKAAHIHSHLCEHCAEPEEIPGMCPNCHGCHNILLATDNTYEFTAFVLASAPAVPVLYLERTELELHGCQPDGIPAVEPWPPPDPASTAAPYCGHTTPLLS</sequence>